<organism evidence="1 2">
    <name type="scientific">Dreissena polymorpha</name>
    <name type="common">Zebra mussel</name>
    <name type="synonym">Mytilus polymorpha</name>
    <dbReference type="NCBI Taxonomy" id="45954"/>
    <lineage>
        <taxon>Eukaryota</taxon>
        <taxon>Metazoa</taxon>
        <taxon>Spiralia</taxon>
        <taxon>Lophotrochozoa</taxon>
        <taxon>Mollusca</taxon>
        <taxon>Bivalvia</taxon>
        <taxon>Autobranchia</taxon>
        <taxon>Heteroconchia</taxon>
        <taxon>Euheterodonta</taxon>
        <taxon>Imparidentia</taxon>
        <taxon>Neoheterodontei</taxon>
        <taxon>Myida</taxon>
        <taxon>Dreissenoidea</taxon>
        <taxon>Dreissenidae</taxon>
        <taxon>Dreissena</taxon>
    </lineage>
</organism>
<keyword evidence="2" id="KW-1185">Reference proteome</keyword>
<proteinExistence type="predicted"/>
<protein>
    <submittedName>
        <fullName evidence="1">Uncharacterized protein</fullName>
    </submittedName>
</protein>
<name>A0A9D3YFS3_DREPO</name>
<evidence type="ECO:0000313" key="1">
    <source>
        <dbReference type="EMBL" id="KAH3699246.1"/>
    </source>
</evidence>
<dbReference type="AlphaFoldDB" id="A0A9D3YFS3"/>
<evidence type="ECO:0000313" key="2">
    <source>
        <dbReference type="Proteomes" id="UP000828390"/>
    </source>
</evidence>
<gene>
    <name evidence="1" type="ORF">DPMN_074202</name>
</gene>
<accession>A0A9D3YFS3</accession>
<reference evidence="1" key="2">
    <citation type="submission" date="2020-11" db="EMBL/GenBank/DDBJ databases">
        <authorList>
            <person name="McCartney M.A."/>
            <person name="Auch B."/>
            <person name="Kono T."/>
            <person name="Mallez S."/>
            <person name="Becker A."/>
            <person name="Gohl D.M."/>
            <person name="Silverstein K.A.T."/>
            <person name="Koren S."/>
            <person name="Bechman K.B."/>
            <person name="Herman A."/>
            <person name="Abrahante J.E."/>
            <person name="Garbe J."/>
        </authorList>
    </citation>
    <scope>NUCLEOTIDE SEQUENCE</scope>
    <source>
        <strain evidence="1">Duluth1</strain>
        <tissue evidence="1">Whole animal</tissue>
    </source>
</reference>
<dbReference type="Proteomes" id="UP000828390">
    <property type="component" value="Unassembled WGS sequence"/>
</dbReference>
<dbReference type="EMBL" id="JAIWYP010000015">
    <property type="protein sequence ID" value="KAH3699246.1"/>
    <property type="molecule type" value="Genomic_DNA"/>
</dbReference>
<comment type="caution">
    <text evidence="1">The sequence shown here is derived from an EMBL/GenBank/DDBJ whole genome shotgun (WGS) entry which is preliminary data.</text>
</comment>
<sequence length="60" mass="6530">MPYLVSPVQISSEGIPYLLSPAQISSEGIPYLLSPAQISSLRNTLLTIARADQLPKEYPT</sequence>
<reference evidence="1" key="1">
    <citation type="journal article" date="2019" name="bioRxiv">
        <title>The Genome of the Zebra Mussel, Dreissena polymorpha: A Resource for Invasive Species Research.</title>
        <authorList>
            <person name="McCartney M.A."/>
            <person name="Auch B."/>
            <person name="Kono T."/>
            <person name="Mallez S."/>
            <person name="Zhang Y."/>
            <person name="Obille A."/>
            <person name="Becker A."/>
            <person name="Abrahante J.E."/>
            <person name="Garbe J."/>
            <person name="Badalamenti J.P."/>
            <person name="Herman A."/>
            <person name="Mangelson H."/>
            <person name="Liachko I."/>
            <person name="Sullivan S."/>
            <person name="Sone E.D."/>
            <person name="Koren S."/>
            <person name="Silverstein K.A.T."/>
            <person name="Beckman K.B."/>
            <person name="Gohl D.M."/>
        </authorList>
    </citation>
    <scope>NUCLEOTIDE SEQUENCE</scope>
    <source>
        <strain evidence="1">Duluth1</strain>
        <tissue evidence="1">Whole animal</tissue>
    </source>
</reference>